<keyword evidence="17" id="KW-1185">Reference proteome</keyword>
<dbReference type="GO" id="GO:0036433">
    <property type="term" value="F:di-trans, poly-cis-undecaprenol kinase activity"/>
    <property type="evidence" value="ECO:0007669"/>
    <property type="project" value="UniProtKB-EC"/>
</dbReference>
<keyword evidence="9" id="KW-0067">ATP-binding</keyword>
<dbReference type="GO" id="GO:0004143">
    <property type="term" value="F:ATP-dependent diacylglycerol kinase activity"/>
    <property type="evidence" value="ECO:0007669"/>
    <property type="project" value="UniProtKB-EC"/>
</dbReference>
<dbReference type="PANTHER" id="PTHR34299:SF1">
    <property type="entry name" value="DIACYLGLYCEROL KINASE"/>
    <property type="match status" value="1"/>
</dbReference>
<keyword evidence="8 16" id="KW-0418">Kinase</keyword>
<dbReference type="Gene3D" id="1.10.287.3610">
    <property type="match status" value="1"/>
</dbReference>
<protein>
    <submittedName>
        <fullName evidence="16">Diacylglycerol kinase (DgkA)</fullName>
        <ecNumber evidence="16">2.7.1.107</ecNumber>
        <ecNumber evidence="16">2.7.1.66</ecNumber>
    </submittedName>
</protein>
<evidence type="ECO:0000256" key="14">
    <source>
        <dbReference type="ARBA" id="ARBA00023264"/>
    </source>
</evidence>
<keyword evidence="13" id="KW-0594">Phospholipid biosynthesis</keyword>
<feature type="transmembrane region" description="Helical" evidence="15">
    <location>
        <begin position="64"/>
        <end position="87"/>
    </location>
</feature>
<evidence type="ECO:0000256" key="5">
    <source>
        <dbReference type="ARBA" id="ARBA00022679"/>
    </source>
</evidence>
<reference evidence="16 17" key="1">
    <citation type="submission" date="2024-01" db="EMBL/GenBank/DDBJ databases">
        <authorList>
            <person name="Botero Cardona J."/>
        </authorList>
    </citation>
    <scope>NUCLEOTIDE SEQUENCE [LARGE SCALE GENOMIC DNA]</scope>
    <source>
        <strain evidence="16 17">LMG 33000</strain>
    </source>
</reference>
<keyword evidence="11" id="KW-0443">Lipid metabolism</keyword>
<organism evidence="16 17">
    <name type="scientific">Eupransor demetentiae</name>
    <dbReference type="NCBI Taxonomy" id="3109584"/>
    <lineage>
        <taxon>Bacteria</taxon>
        <taxon>Bacillati</taxon>
        <taxon>Bacillota</taxon>
        <taxon>Bacilli</taxon>
        <taxon>Lactobacillales</taxon>
        <taxon>Lactobacillaceae</taxon>
        <taxon>Eupransor</taxon>
    </lineage>
</organism>
<evidence type="ECO:0000313" key="17">
    <source>
        <dbReference type="Proteomes" id="UP001314241"/>
    </source>
</evidence>
<dbReference type="InterPro" id="IPR033717">
    <property type="entry name" value="UDPK"/>
</dbReference>
<keyword evidence="4" id="KW-0444">Lipid biosynthesis</keyword>
<proteinExistence type="inferred from homology"/>
<evidence type="ECO:0000256" key="7">
    <source>
        <dbReference type="ARBA" id="ARBA00022741"/>
    </source>
</evidence>
<dbReference type="InterPro" id="IPR036945">
    <property type="entry name" value="DAGK_sf"/>
</dbReference>
<keyword evidence="6 15" id="KW-0812">Transmembrane</keyword>
<evidence type="ECO:0000256" key="3">
    <source>
        <dbReference type="ARBA" id="ARBA00022475"/>
    </source>
</evidence>
<dbReference type="EC" id="2.7.1.107" evidence="16"/>
<evidence type="ECO:0000256" key="13">
    <source>
        <dbReference type="ARBA" id="ARBA00023209"/>
    </source>
</evidence>
<sequence length="131" mass="14587">MTTDSRDKQHQITRNHSLAAAIKNSWNGIWTVIRRERNMRIHIAAALVIGIAALFDHLKPIEWLPLIAAITLVICLEFVNTIVEALVDLIVGHHYDIKAGLAKDVAAGLVSFAVFIELLVVAIVFWSHFKG</sequence>
<dbReference type="Proteomes" id="UP001314241">
    <property type="component" value="Unassembled WGS sequence"/>
</dbReference>
<name>A0ABM9N3X7_9LACO</name>
<keyword evidence="5 16" id="KW-0808">Transferase</keyword>
<dbReference type="CDD" id="cd14265">
    <property type="entry name" value="UDPK_IM_like"/>
    <property type="match status" value="1"/>
</dbReference>
<evidence type="ECO:0000256" key="8">
    <source>
        <dbReference type="ARBA" id="ARBA00022777"/>
    </source>
</evidence>
<dbReference type="InterPro" id="IPR000829">
    <property type="entry name" value="DAGK"/>
</dbReference>
<keyword evidence="10 15" id="KW-1133">Transmembrane helix</keyword>
<keyword evidence="7" id="KW-0547">Nucleotide-binding</keyword>
<dbReference type="PANTHER" id="PTHR34299">
    <property type="entry name" value="DIACYLGLYCEROL KINASE"/>
    <property type="match status" value="1"/>
</dbReference>
<keyword evidence="14" id="KW-1208">Phospholipid metabolism</keyword>
<dbReference type="EMBL" id="CAWVOH010000001">
    <property type="protein sequence ID" value="CAK8053859.1"/>
    <property type="molecule type" value="Genomic_DNA"/>
</dbReference>
<gene>
    <name evidence="16" type="ORF">R54876_GBNLAHCA_00418</name>
</gene>
<evidence type="ECO:0000256" key="4">
    <source>
        <dbReference type="ARBA" id="ARBA00022516"/>
    </source>
</evidence>
<dbReference type="EC" id="2.7.1.66" evidence="16"/>
<evidence type="ECO:0000256" key="6">
    <source>
        <dbReference type="ARBA" id="ARBA00022692"/>
    </source>
</evidence>
<feature type="transmembrane region" description="Helical" evidence="15">
    <location>
        <begin position="108"/>
        <end position="129"/>
    </location>
</feature>
<evidence type="ECO:0000256" key="2">
    <source>
        <dbReference type="ARBA" id="ARBA00005967"/>
    </source>
</evidence>
<evidence type="ECO:0000256" key="9">
    <source>
        <dbReference type="ARBA" id="ARBA00022840"/>
    </source>
</evidence>
<evidence type="ECO:0000256" key="1">
    <source>
        <dbReference type="ARBA" id="ARBA00004651"/>
    </source>
</evidence>
<feature type="transmembrane region" description="Helical" evidence="15">
    <location>
        <begin position="41"/>
        <end position="58"/>
    </location>
</feature>
<evidence type="ECO:0000256" key="11">
    <source>
        <dbReference type="ARBA" id="ARBA00023098"/>
    </source>
</evidence>
<keyword evidence="3" id="KW-1003">Cell membrane</keyword>
<comment type="caution">
    <text evidence="16">The sequence shown here is derived from an EMBL/GenBank/DDBJ whole genome shotgun (WGS) entry which is preliminary data.</text>
</comment>
<keyword evidence="12 15" id="KW-0472">Membrane</keyword>
<comment type="subcellular location">
    <subcellularLocation>
        <location evidence="1">Cell membrane</location>
        <topology evidence="1">Multi-pass membrane protein</topology>
    </subcellularLocation>
</comment>
<comment type="similarity">
    <text evidence="2">Belongs to the bacterial diacylglycerol kinase family.</text>
</comment>
<dbReference type="RefSeq" id="WP_349641406.1">
    <property type="nucleotide sequence ID" value="NZ_CAWVOH010000001.1"/>
</dbReference>
<evidence type="ECO:0000256" key="12">
    <source>
        <dbReference type="ARBA" id="ARBA00023136"/>
    </source>
</evidence>
<accession>A0ABM9N3X7</accession>
<evidence type="ECO:0000256" key="10">
    <source>
        <dbReference type="ARBA" id="ARBA00022989"/>
    </source>
</evidence>
<evidence type="ECO:0000313" key="16">
    <source>
        <dbReference type="EMBL" id="CAK8053859.1"/>
    </source>
</evidence>
<evidence type="ECO:0000256" key="15">
    <source>
        <dbReference type="SAM" id="Phobius"/>
    </source>
</evidence>
<dbReference type="Pfam" id="PF01219">
    <property type="entry name" value="DAGK_prokar"/>
    <property type="match status" value="1"/>
</dbReference>